<dbReference type="GO" id="GO:0009675">
    <property type="term" value="F:high-affinity sulfate:proton symporter activity"/>
    <property type="evidence" value="ECO:0007669"/>
    <property type="project" value="TreeGrafter"/>
</dbReference>
<feature type="compositionally biased region" description="Pro residues" evidence="10">
    <location>
        <begin position="261"/>
        <end position="291"/>
    </location>
</feature>
<organism evidence="12 13">
    <name type="scientific">Streptomonospora litoralis</name>
    <dbReference type="NCBI Taxonomy" id="2498135"/>
    <lineage>
        <taxon>Bacteria</taxon>
        <taxon>Bacillati</taxon>
        <taxon>Actinomycetota</taxon>
        <taxon>Actinomycetes</taxon>
        <taxon>Streptosporangiales</taxon>
        <taxon>Nocardiopsidaceae</taxon>
        <taxon>Streptomonospora</taxon>
    </lineage>
</organism>
<keyword evidence="4" id="KW-0997">Cell inner membrane</keyword>
<feature type="transmembrane region" description="Helical" evidence="11">
    <location>
        <begin position="171"/>
        <end position="194"/>
    </location>
</feature>
<feature type="transmembrane region" description="Helical" evidence="11">
    <location>
        <begin position="215"/>
        <end position="240"/>
    </location>
</feature>
<dbReference type="GO" id="GO:0000103">
    <property type="term" value="P:sulfate assimilation"/>
    <property type="evidence" value="ECO:0007669"/>
    <property type="project" value="TreeGrafter"/>
</dbReference>
<keyword evidence="7 11" id="KW-1133">Transmembrane helix</keyword>
<dbReference type="GO" id="GO:0005886">
    <property type="term" value="C:plasma membrane"/>
    <property type="evidence" value="ECO:0007669"/>
    <property type="project" value="TreeGrafter"/>
</dbReference>
<reference evidence="12 13" key="1">
    <citation type="submission" date="2019-02" db="EMBL/GenBank/DDBJ databases">
        <authorList>
            <person name="Khodamoradi S."/>
            <person name="Hahnke R.L."/>
            <person name="Kaempfer P."/>
            <person name="Schumann P."/>
            <person name="Rohde M."/>
            <person name="Steinert M."/>
            <person name="Luzhetskyy A."/>
            <person name="Wink J."/>
            <person name="Ruckert C."/>
        </authorList>
    </citation>
    <scope>NUCLEOTIDE SEQUENCE [LARGE SCALE GENOMIC DNA]</scope>
    <source>
        <strain evidence="12 13">M2</strain>
    </source>
</reference>
<evidence type="ECO:0000256" key="6">
    <source>
        <dbReference type="ARBA" id="ARBA00022692"/>
    </source>
</evidence>
<sequence length="291" mass="30399">MSTPVGNPVRDFISGVGILFQGAGVVMRSPRLFGLGIIPPLITSVLFVGAFVALLLNIGDLTDWMTPFADGWASEAQTAVRVALGVALAAAAVLIMVVAFTGLTLALGFPLYDKIAEMVEDRLGDAPPEVEDPLVKAATRSVRQSLGLILVSAVVTVPLFLAGFIPVVGQTVIPVVTAIFGGWMLTIELLGAAFDRRGLRRVKDRRGAMGRNRMLVLGFGIPCYFLLAIPFLAVVVFPAATAGGTILARRLLPTAQQTPPASGPVPPRSPGLHPGPTPQGPPAQGPPPHAR</sequence>
<keyword evidence="8" id="KW-0764">Sulfate transport</keyword>
<feature type="transmembrane region" description="Helical" evidence="11">
    <location>
        <begin position="41"/>
        <end position="59"/>
    </location>
</feature>
<dbReference type="PANTHER" id="PTHR37468">
    <property type="entry name" value="SULFATE TRANSPORTER CYSZ"/>
    <property type="match status" value="1"/>
</dbReference>
<feature type="transmembrane region" description="Helical" evidence="11">
    <location>
        <begin position="146"/>
        <end position="165"/>
    </location>
</feature>
<evidence type="ECO:0000256" key="5">
    <source>
        <dbReference type="ARBA" id="ARBA00022605"/>
    </source>
</evidence>
<evidence type="ECO:0000256" key="3">
    <source>
        <dbReference type="ARBA" id="ARBA00022475"/>
    </source>
</evidence>
<keyword evidence="3" id="KW-1003">Cell membrane</keyword>
<keyword evidence="13" id="KW-1185">Reference proteome</keyword>
<feature type="region of interest" description="Disordered" evidence="10">
    <location>
        <begin position="256"/>
        <end position="291"/>
    </location>
</feature>
<evidence type="ECO:0000313" key="12">
    <source>
        <dbReference type="EMBL" id="QBI52993.1"/>
    </source>
</evidence>
<evidence type="ECO:0000256" key="7">
    <source>
        <dbReference type="ARBA" id="ARBA00022989"/>
    </source>
</evidence>
<proteinExistence type="predicted"/>
<keyword evidence="6 11" id="KW-0812">Transmembrane</keyword>
<evidence type="ECO:0000256" key="9">
    <source>
        <dbReference type="ARBA" id="ARBA00023136"/>
    </source>
</evidence>
<evidence type="ECO:0000256" key="2">
    <source>
        <dbReference type="ARBA" id="ARBA00022448"/>
    </source>
</evidence>
<evidence type="ECO:0000256" key="4">
    <source>
        <dbReference type="ARBA" id="ARBA00022519"/>
    </source>
</evidence>
<dbReference type="GO" id="GO:0019344">
    <property type="term" value="P:cysteine biosynthetic process"/>
    <property type="evidence" value="ECO:0007669"/>
    <property type="project" value="TreeGrafter"/>
</dbReference>
<comment type="subcellular location">
    <subcellularLocation>
        <location evidence="1">Membrane</location>
        <topology evidence="1">Multi-pass membrane protein</topology>
    </subcellularLocation>
</comment>
<dbReference type="InterPro" id="IPR050480">
    <property type="entry name" value="CysZ-like"/>
</dbReference>
<protein>
    <submittedName>
        <fullName evidence="12">Putative sulfate transport protein CysZ</fullName>
    </submittedName>
</protein>
<dbReference type="KEGG" id="strr:EKD16_05965"/>
<evidence type="ECO:0000256" key="10">
    <source>
        <dbReference type="SAM" id="MobiDB-lite"/>
    </source>
</evidence>
<gene>
    <name evidence="12" type="ORF">EKD16_05965</name>
</gene>
<evidence type="ECO:0000313" key="13">
    <source>
        <dbReference type="Proteomes" id="UP000292235"/>
    </source>
</evidence>
<dbReference type="InterPro" id="IPR059112">
    <property type="entry name" value="CysZ/EI24"/>
</dbReference>
<evidence type="ECO:0000256" key="1">
    <source>
        <dbReference type="ARBA" id="ARBA00004141"/>
    </source>
</evidence>
<dbReference type="AlphaFoldDB" id="A0A4P6PY11"/>
<evidence type="ECO:0000256" key="11">
    <source>
        <dbReference type="SAM" id="Phobius"/>
    </source>
</evidence>
<dbReference type="Proteomes" id="UP000292235">
    <property type="component" value="Chromosome"/>
</dbReference>
<name>A0A4P6PY11_9ACTN</name>
<dbReference type="EMBL" id="CP036455">
    <property type="protein sequence ID" value="QBI52993.1"/>
    <property type="molecule type" value="Genomic_DNA"/>
</dbReference>
<keyword evidence="9 11" id="KW-0472">Membrane</keyword>
<accession>A0A4P6PY11</accession>
<keyword evidence="2" id="KW-0813">Transport</keyword>
<dbReference type="Pfam" id="PF07264">
    <property type="entry name" value="EI24"/>
    <property type="match status" value="1"/>
</dbReference>
<feature type="transmembrane region" description="Helical" evidence="11">
    <location>
        <begin position="79"/>
        <end position="112"/>
    </location>
</feature>
<dbReference type="PANTHER" id="PTHR37468:SF1">
    <property type="entry name" value="SULFATE TRANSPORTER CYSZ"/>
    <property type="match status" value="1"/>
</dbReference>
<keyword evidence="5" id="KW-0028">Amino-acid biosynthesis</keyword>
<evidence type="ECO:0000256" key="8">
    <source>
        <dbReference type="ARBA" id="ARBA00023032"/>
    </source>
</evidence>